<dbReference type="VEuPathDB" id="ToxoDB:cyc_05194"/>
<keyword evidence="1" id="KW-1133">Transmembrane helix</keyword>
<comment type="caution">
    <text evidence="2">The sequence shown here is derived from an EMBL/GenBank/DDBJ whole genome shotgun (WGS) entry which is preliminary data.</text>
</comment>
<sequence>MVAGSLAPLRLQQGPLVGLQEVEREGAHRDPSERFPTGELYSRTLARSLHTGDFTWATKAKEGGTAKYATSGNPTGHIIVRLAGDGAPTPSAIKVTEYIYACLVLFLSMLLIFALVPFTRFHLNLVLKNSTTIENMDQASFDRNRYDLGAGRNIEQVFGSNPCCWLVPTHAAGNRPVGDGVRWSLHYMVSQDTQVGYL</sequence>
<dbReference type="Proteomes" id="UP000095192">
    <property type="component" value="Unassembled WGS sequence"/>
</dbReference>
<evidence type="ECO:0000313" key="2">
    <source>
        <dbReference type="EMBL" id="OEH75319.1"/>
    </source>
</evidence>
<dbReference type="AlphaFoldDB" id="A0A1D3CVV6"/>
<feature type="transmembrane region" description="Helical" evidence="1">
    <location>
        <begin position="98"/>
        <end position="118"/>
    </location>
</feature>
<keyword evidence="1" id="KW-0812">Transmembrane</keyword>
<dbReference type="InParanoid" id="A0A1D3CVV6"/>
<name>A0A1D3CVV6_9EIME</name>
<protein>
    <submittedName>
        <fullName evidence="2">Dhhc zinc finger domain-containing protein</fullName>
    </submittedName>
</protein>
<gene>
    <name evidence="2" type="ORF">cyc_05194</name>
</gene>
<keyword evidence="1" id="KW-0472">Membrane</keyword>
<dbReference type="EMBL" id="JROU02001765">
    <property type="protein sequence ID" value="OEH75319.1"/>
    <property type="molecule type" value="Genomic_DNA"/>
</dbReference>
<organism evidence="2 3">
    <name type="scientific">Cyclospora cayetanensis</name>
    <dbReference type="NCBI Taxonomy" id="88456"/>
    <lineage>
        <taxon>Eukaryota</taxon>
        <taxon>Sar</taxon>
        <taxon>Alveolata</taxon>
        <taxon>Apicomplexa</taxon>
        <taxon>Conoidasida</taxon>
        <taxon>Coccidia</taxon>
        <taxon>Eucoccidiorida</taxon>
        <taxon>Eimeriorina</taxon>
        <taxon>Eimeriidae</taxon>
        <taxon>Cyclospora</taxon>
    </lineage>
</organism>
<evidence type="ECO:0000256" key="1">
    <source>
        <dbReference type="SAM" id="Phobius"/>
    </source>
</evidence>
<accession>A0A1D3CVV6</accession>
<evidence type="ECO:0000313" key="3">
    <source>
        <dbReference type="Proteomes" id="UP000095192"/>
    </source>
</evidence>
<proteinExistence type="predicted"/>
<reference evidence="2 3" key="1">
    <citation type="journal article" date="2016" name="BMC Genomics">
        <title>Comparative genomics reveals Cyclospora cayetanensis possesses coccidia-like metabolism and invasion components but unique surface antigens.</title>
        <authorList>
            <person name="Liu S."/>
            <person name="Wang L."/>
            <person name="Zheng H."/>
            <person name="Xu Z."/>
            <person name="Roellig D.M."/>
            <person name="Li N."/>
            <person name="Frace M.A."/>
            <person name="Tang K."/>
            <person name="Arrowood M.J."/>
            <person name="Moss D.M."/>
            <person name="Zhang L."/>
            <person name="Feng Y."/>
            <person name="Xiao L."/>
        </authorList>
    </citation>
    <scope>NUCLEOTIDE SEQUENCE [LARGE SCALE GENOMIC DNA]</scope>
    <source>
        <strain evidence="2 3">CHN_HEN01</strain>
    </source>
</reference>
<dbReference type="VEuPathDB" id="ToxoDB:LOC34621593"/>
<keyword evidence="3" id="KW-1185">Reference proteome</keyword>